<protein>
    <submittedName>
        <fullName evidence="5">ABC transporter ATP-binding protein</fullName>
    </submittedName>
</protein>
<dbReference type="InterPro" id="IPR013563">
    <property type="entry name" value="Oligopep_ABC_C"/>
</dbReference>
<dbReference type="Proteomes" id="UP000805841">
    <property type="component" value="Unassembled WGS sequence"/>
</dbReference>
<evidence type="ECO:0000313" key="6">
    <source>
        <dbReference type="Proteomes" id="UP000805841"/>
    </source>
</evidence>
<reference evidence="5 6" key="1">
    <citation type="journal article" date="2020" name="Insects">
        <title>Bacteria Belonging to Pseudomonas typographi sp. nov. from the Bark Beetle Ips typographus Have Genomic Potential to Aid in the Host Ecology.</title>
        <authorList>
            <person name="Peral-Aranega E."/>
            <person name="Saati-Santamaria Z."/>
            <person name="Kolarik M."/>
            <person name="Rivas R."/>
            <person name="Garcia-Fraile P."/>
        </authorList>
    </citation>
    <scope>NUCLEOTIDE SEQUENCE [LARGE SCALE GENOMIC DNA]</scope>
    <source>
        <strain evidence="5 6">CA3A</strain>
    </source>
</reference>
<evidence type="ECO:0000256" key="1">
    <source>
        <dbReference type="ARBA" id="ARBA00022448"/>
    </source>
</evidence>
<feature type="domain" description="Oligopeptide/dipeptide ABC transporter C-terminal" evidence="4">
    <location>
        <begin position="1"/>
        <end position="53"/>
    </location>
</feature>
<dbReference type="RefSeq" id="WP_338050240.1">
    <property type="nucleotide sequence ID" value="NZ_JAAOCA010000020.1"/>
</dbReference>
<accession>A0ABR7Z441</accession>
<keyword evidence="6" id="KW-1185">Reference proteome</keyword>
<dbReference type="Gene3D" id="3.40.50.300">
    <property type="entry name" value="P-loop containing nucleotide triphosphate hydrolases"/>
    <property type="match status" value="1"/>
</dbReference>
<keyword evidence="1" id="KW-0813">Transport</keyword>
<dbReference type="GO" id="GO:0005524">
    <property type="term" value="F:ATP binding"/>
    <property type="evidence" value="ECO:0007669"/>
    <property type="project" value="UniProtKB-KW"/>
</dbReference>
<gene>
    <name evidence="5" type="ORF">HAQ05_16115</name>
</gene>
<evidence type="ECO:0000256" key="3">
    <source>
        <dbReference type="ARBA" id="ARBA00022840"/>
    </source>
</evidence>
<comment type="caution">
    <text evidence="5">The sequence shown here is derived from an EMBL/GenBank/DDBJ whole genome shotgun (WGS) entry which is preliminary data.</text>
</comment>
<dbReference type="EMBL" id="JAAOCA010000020">
    <property type="protein sequence ID" value="MBD1600222.1"/>
    <property type="molecule type" value="Genomic_DNA"/>
</dbReference>
<keyword evidence="2" id="KW-0547">Nucleotide-binding</keyword>
<name>A0ABR7Z441_9PSED</name>
<dbReference type="InterPro" id="IPR027417">
    <property type="entry name" value="P-loop_NTPase"/>
</dbReference>
<evidence type="ECO:0000313" key="5">
    <source>
        <dbReference type="EMBL" id="MBD1600222.1"/>
    </source>
</evidence>
<sequence>AHPYTRALLGSVLTPDPHMGIPDIGLGGSFPNPISPPSGCAFHPRCPQVFGTCASQRPETLPVSGGRVACHLNAPPSQPLELIAS</sequence>
<dbReference type="NCBIfam" id="TIGR01727">
    <property type="entry name" value="oligo_HPY"/>
    <property type="match status" value="1"/>
</dbReference>
<keyword evidence="3 5" id="KW-0067">ATP-binding</keyword>
<feature type="non-terminal residue" evidence="5">
    <location>
        <position position="1"/>
    </location>
</feature>
<evidence type="ECO:0000259" key="4">
    <source>
        <dbReference type="Pfam" id="PF08352"/>
    </source>
</evidence>
<evidence type="ECO:0000256" key="2">
    <source>
        <dbReference type="ARBA" id="ARBA00022741"/>
    </source>
</evidence>
<proteinExistence type="predicted"/>
<organism evidence="5 6">
    <name type="scientific">Pseudomonas typographi</name>
    <dbReference type="NCBI Taxonomy" id="2715964"/>
    <lineage>
        <taxon>Bacteria</taxon>
        <taxon>Pseudomonadati</taxon>
        <taxon>Pseudomonadota</taxon>
        <taxon>Gammaproteobacteria</taxon>
        <taxon>Pseudomonadales</taxon>
        <taxon>Pseudomonadaceae</taxon>
        <taxon>Pseudomonas</taxon>
    </lineage>
</organism>
<dbReference type="Pfam" id="PF08352">
    <property type="entry name" value="oligo_HPY"/>
    <property type="match status" value="1"/>
</dbReference>